<dbReference type="InterPro" id="IPR050362">
    <property type="entry name" value="Cation-dep_OMT"/>
</dbReference>
<dbReference type="PANTHER" id="PTHR10509">
    <property type="entry name" value="O-METHYLTRANSFERASE-RELATED"/>
    <property type="match status" value="1"/>
</dbReference>
<evidence type="ECO:0000256" key="1">
    <source>
        <dbReference type="ARBA" id="ARBA00022603"/>
    </source>
</evidence>
<dbReference type="PANTHER" id="PTHR10509:SF85">
    <property type="entry name" value="O-METHYLTRANSFERASE RV1220C-RELATED"/>
    <property type="match status" value="1"/>
</dbReference>
<dbReference type="InterPro" id="IPR029063">
    <property type="entry name" value="SAM-dependent_MTases_sf"/>
</dbReference>
<evidence type="ECO:0000256" key="2">
    <source>
        <dbReference type="ARBA" id="ARBA00022679"/>
    </source>
</evidence>
<protein>
    <submittedName>
        <fullName evidence="4">Class I SAM-dependent methyltransferase</fullName>
    </submittedName>
</protein>
<organism evidence="4 5">
    <name type="scientific">Lolliginicoccus lacisalsi</name>
    <dbReference type="NCBI Taxonomy" id="2742202"/>
    <lineage>
        <taxon>Bacteria</taxon>
        <taxon>Bacillati</taxon>
        <taxon>Actinomycetota</taxon>
        <taxon>Actinomycetes</taxon>
        <taxon>Mycobacteriales</taxon>
        <taxon>Hoyosellaceae</taxon>
        <taxon>Lolliginicoccus</taxon>
    </lineage>
</organism>
<sequence length="235" mass="25004">MQRARWTRFRVPHAEAPPWKDNLTVVLANADLMLSHAETSVAEDDTFRAAREFSDDLGARAVTPATGALLAFLARLASARAVVEIGTGAGVSGLYLLRGMAQDGVLTTIDTDTEHLRAARRAFREAGVATTRTRLINGRALDVLPRLADGAYDIIFVDANVIDQPSFVAASSRLLRPGGILIVNAALLGGRASDQSQQDPAAVSAREATTMITEDDSLTELIIPLGEGVLCAIRS</sequence>
<dbReference type="GO" id="GO:0008757">
    <property type="term" value="F:S-adenosylmethionine-dependent methyltransferase activity"/>
    <property type="evidence" value="ECO:0007669"/>
    <property type="project" value="TreeGrafter"/>
</dbReference>
<keyword evidence="3" id="KW-0949">S-adenosyl-L-methionine</keyword>
<dbReference type="SUPFAM" id="SSF53335">
    <property type="entry name" value="S-adenosyl-L-methionine-dependent methyltransferases"/>
    <property type="match status" value="1"/>
</dbReference>
<reference evidence="4" key="1">
    <citation type="submission" date="2020-09" db="EMBL/GenBank/DDBJ databases">
        <title>Hoyosella lacisalsi sp. nov., a halotolerant actinobacterium isolated from soil of Lake Gudzhirganskoe.</title>
        <authorList>
            <person name="Yang Q."/>
            <person name="Guo P.Y."/>
            <person name="Liu S.W."/>
            <person name="Li F.N."/>
            <person name="Sun C.H."/>
        </authorList>
    </citation>
    <scope>NUCLEOTIDE SEQUENCE</scope>
    <source>
        <strain evidence="4">G463</strain>
    </source>
</reference>
<name>A0A927JBM8_9ACTN</name>
<dbReference type="Proteomes" id="UP000642993">
    <property type="component" value="Unassembled WGS sequence"/>
</dbReference>
<accession>A0A927JBM8</accession>
<comment type="caution">
    <text evidence="4">The sequence shown here is derived from an EMBL/GenBank/DDBJ whole genome shotgun (WGS) entry which is preliminary data.</text>
</comment>
<dbReference type="InterPro" id="IPR002935">
    <property type="entry name" value="SAM_O-MeTrfase"/>
</dbReference>
<keyword evidence="2" id="KW-0808">Transferase</keyword>
<dbReference type="CDD" id="cd02440">
    <property type="entry name" value="AdoMet_MTases"/>
    <property type="match status" value="1"/>
</dbReference>
<keyword evidence="1 4" id="KW-0489">Methyltransferase</keyword>
<evidence type="ECO:0000313" key="5">
    <source>
        <dbReference type="Proteomes" id="UP000642993"/>
    </source>
</evidence>
<proteinExistence type="predicted"/>
<evidence type="ECO:0000256" key="3">
    <source>
        <dbReference type="ARBA" id="ARBA00022691"/>
    </source>
</evidence>
<dbReference type="PROSITE" id="PS51682">
    <property type="entry name" value="SAM_OMT_I"/>
    <property type="match status" value="1"/>
</dbReference>
<keyword evidence="5" id="KW-1185">Reference proteome</keyword>
<dbReference type="GO" id="GO:0032259">
    <property type="term" value="P:methylation"/>
    <property type="evidence" value="ECO:0007669"/>
    <property type="project" value="UniProtKB-KW"/>
</dbReference>
<evidence type="ECO:0000313" key="4">
    <source>
        <dbReference type="EMBL" id="MBD8506291.1"/>
    </source>
</evidence>
<gene>
    <name evidence="4" type="ORF">HT102_07330</name>
</gene>
<dbReference type="AlphaFoldDB" id="A0A927JBM8"/>
<dbReference type="Gene3D" id="3.40.50.150">
    <property type="entry name" value="Vaccinia Virus protein VP39"/>
    <property type="match status" value="1"/>
</dbReference>
<dbReference type="EMBL" id="JACYWE010000003">
    <property type="protein sequence ID" value="MBD8506291.1"/>
    <property type="molecule type" value="Genomic_DNA"/>
</dbReference>
<dbReference type="GO" id="GO:0008171">
    <property type="term" value="F:O-methyltransferase activity"/>
    <property type="evidence" value="ECO:0007669"/>
    <property type="project" value="InterPro"/>
</dbReference>
<dbReference type="Pfam" id="PF01596">
    <property type="entry name" value="Methyltransf_3"/>
    <property type="match status" value="1"/>
</dbReference>